<evidence type="ECO:0000259" key="11">
    <source>
        <dbReference type="PROSITE" id="PS50929"/>
    </source>
</evidence>
<evidence type="ECO:0000256" key="9">
    <source>
        <dbReference type="SAM" id="Phobius"/>
    </source>
</evidence>
<dbReference type="GO" id="GO:0055085">
    <property type="term" value="P:transmembrane transport"/>
    <property type="evidence" value="ECO:0007669"/>
    <property type="project" value="UniProtKB-ARBA"/>
</dbReference>
<dbReference type="FunFam" id="3.40.50.300:FF:000221">
    <property type="entry name" value="Multidrug ABC transporter ATP-binding protein"/>
    <property type="match status" value="1"/>
</dbReference>
<dbReference type="Pfam" id="PF00005">
    <property type="entry name" value="ABC_tran"/>
    <property type="match status" value="1"/>
</dbReference>
<dbReference type="SUPFAM" id="SSF52540">
    <property type="entry name" value="P-loop containing nucleoside triphosphate hydrolases"/>
    <property type="match status" value="1"/>
</dbReference>
<dbReference type="RefSeq" id="WP_304446802.1">
    <property type="nucleotide sequence ID" value="NZ_JARRAH010000001.1"/>
</dbReference>
<dbReference type="InterPro" id="IPR003439">
    <property type="entry name" value="ABC_transporter-like_ATP-bd"/>
</dbReference>
<dbReference type="SMART" id="SM00382">
    <property type="entry name" value="AAA"/>
    <property type="match status" value="1"/>
</dbReference>
<sequence>MSRNLSTRDKLRALYRVALFRPGYAAGVIAASVVAALLEGIGISFLLPIVEIAQGQAQPEQADGMLGAFAQVYTLLGIPFTLGYLVAGVLLIMTVRFTASFLVGWLRAAVETYYVRHLQVNAFERALDARIGYFDQEGSDDILNAIVTQSEYAGRVIKYSIQAIEQGLLSLMYISIALYLAPILTLVTAAFLGVLTFVFRSVLEPGYSLGDLVADANERLQASAQAGTQGIREVKLFGMTGELFGKFTEAVDQFANSQIKLRRNQAAIKNFYQLATAVSVFMLIYLAITFASLSLGALGVFLFAMFRLGPKISALQNHIYRVEGELPHLVRTQEFIGQLDEQKEPDAGDRPVPDQLDEITFDDVTFSYETAEEIVLRDLSFSVDRGEFAAFVGPSGAGKSTIVSLLVRMYEPDEGRITANGTPIDEYDLREWRSRVSLVRQDPFIFNDTLRRNITVGKRDATEEELERVCEIAQVTEFLDDFPSGYDTILGDNGVRLSGGQRQRISIARALLKDADLLILDEATSDLDSHLEEKVHTAIEEMERDYAVIAIAHRLSTVVGADRIYTLEDGRITEEGPHRELLSRDGKYAELYSIQSSVH</sequence>
<dbReference type="PROSITE" id="PS50929">
    <property type="entry name" value="ABC_TM1F"/>
    <property type="match status" value="1"/>
</dbReference>
<dbReference type="AlphaFoldDB" id="A0ABD5U3Y4"/>
<dbReference type="InterPro" id="IPR017871">
    <property type="entry name" value="ABC_transporter-like_CS"/>
</dbReference>
<name>A0ABD5U3Y4_9EURY</name>
<keyword evidence="13" id="KW-1185">Reference proteome</keyword>
<organism evidence="12 13">
    <name type="scientific">Halomarina ordinaria</name>
    <dbReference type="NCBI Taxonomy" id="3033939"/>
    <lineage>
        <taxon>Archaea</taxon>
        <taxon>Methanobacteriati</taxon>
        <taxon>Methanobacteriota</taxon>
        <taxon>Stenosarchaea group</taxon>
        <taxon>Halobacteria</taxon>
        <taxon>Halobacteriales</taxon>
        <taxon>Natronomonadaceae</taxon>
        <taxon>Halomarina</taxon>
    </lineage>
</organism>
<proteinExistence type="predicted"/>
<feature type="transmembrane region" description="Helical" evidence="9">
    <location>
        <begin position="176"/>
        <end position="199"/>
    </location>
</feature>
<dbReference type="PANTHER" id="PTHR24221:SF646">
    <property type="entry name" value="HAEMOLYSIN SECRETION ATP-BINDING PROTEIN"/>
    <property type="match status" value="1"/>
</dbReference>
<protein>
    <submittedName>
        <fullName evidence="12">ABC transporter ATP-binding protein</fullName>
    </submittedName>
</protein>
<reference evidence="12 13" key="1">
    <citation type="journal article" date="2019" name="Int. J. Syst. Evol. Microbiol.">
        <title>The Global Catalogue of Microorganisms (GCM) 10K type strain sequencing project: providing services to taxonomists for standard genome sequencing and annotation.</title>
        <authorList>
            <consortium name="The Broad Institute Genomics Platform"/>
            <consortium name="The Broad Institute Genome Sequencing Center for Infectious Disease"/>
            <person name="Wu L."/>
            <person name="Ma J."/>
        </authorList>
    </citation>
    <scope>NUCLEOTIDE SEQUENCE [LARGE SCALE GENOMIC DNA]</scope>
    <source>
        <strain evidence="12 13">PSRA2</strain>
    </source>
</reference>
<keyword evidence="3" id="KW-1003">Cell membrane</keyword>
<comment type="caution">
    <text evidence="12">The sequence shown here is derived from an EMBL/GenBank/DDBJ whole genome shotgun (WGS) entry which is preliminary data.</text>
</comment>
<dbReference type="InterPro" id="IPR036640">
    <property type="entry name" value="ABC1_TM_sf"/>
</dbReference>
<evidence type="ECO:0000256" key="8">
    <source>
        <dbReference type="ARBA" id="ARBA00023136"/>
    </source>
</evidence>
<keyword evidence="6 12" id="KW-0067">ATP-binding</keyword>
<dbReference type="InterPro" id="IPR027417">
    <property type="entry name" value="P-loop_NTPase"/>
</dbReference>
<dbReference type="InterPro" id="IPR003593">
    <property type="entry name" value="AAA+_ATPase"/>
</dbReference>
<dbReference type="EMBL" id="JBHSXM010000001">
    <property type="protein sequence ID" value="MFC6835094.1"/>
    <property type="molecule type" value="Genomic_DNA"/>
</dbReference>
<evidence type="ECO:0000256" key="1">
    <source>
        <dbReference type="ARBA" id="ARBA00004651"/>
    </source>
</evidence>
<feature type="transmembrane region" description="Helical" evidence="9">
    <location>
        <begin position="70"/>
        <end position="92"/>
    </location>
</feature>
<keyword evidence="5" id="KW-0547">Nucleotide-binding</keyword>
<gene>
    <name evidence="12" type="ORF">ACFQHK_01060</name>
</gene>
<keyword evidence="4 9" id="KW-0812">Transmembrane</keyword>
<feature type="domain" description="ABC transporter" evidence="10">
    <location>
        <begin position="359"/>
        <end position="594"/>
    </location>
</feature>
<evidence type="ECO:0000256" key="2">
    <source>
        <dbReference type="ARBA" id="ARBA00022448"/>
    </source>
</evidence>
<keyword evidence="2" id="KW-0813">Transport</keyword>
<evidence type="ECO:0000313" key="12">
    <source>
        <dbReference type="EMBL" id="MFC6835094.1"/>
    </source>
</evidence>
<dbReference type="GO" id="GO:0005886">
    <property type="term" value="C:plasma membrane"/>
    <property type="evidence" value="ECO:0007669"/>
    <property type="project" value="UniProtKB-SubCell"/>
</dbReference>
<feature type="domain" description="ABC transmembrane type-1" evidence="11">
    <location>
        <begin position="26"/>
        <end position="324"/>
    </location>
</feature>
<dbReference type="Pfam" id="PF00664">
    <property type="entry name" value="ABC_membrane"/>
    <property type="match status" value="1"/>
</dbReference>
<evidence type="ECO:0000259" key="10">
    <source>
        <dbReference type="PROSITE" id="PS50893"/>
    </source>
</evidence>
<evidence type="ECO:0000256" key="7">
    <source>
        <dbReference type="ARBA" id="ARBA00022989"/>
    </source>
</evidence>
<evidence type="ECO:0000256" key="4">
    <source>
        <dbReference type="ARBA" id="ARBA00022692"/>
    </source>
</evidence>
<keyword evidence="8 9" id="KW-0472">Membrane</keyword>
<dbReference type="GO" id="GO:0005524">
    <property type="term" value="F:ATP binding"/>
    <property type="evidence" value="ECO:0007669"/>
    <property type="project" value="UniProtKB-KW"/>
</dbReference>
<dbReference type="InterPro" id="IPR011527">
    <property type="entry name" value="ABC1_TM_dom"/>
</dbReference>
<dbReference type="Gene3D" id="1.20.1560.10">
    <property type="entry name" value="ABC transporter type 1, transmembrane domain"/>
    <property type="match status" value="1"/>
</dbReference>
<dbReference type="SUPFAM" id="SSF90123">
    <property type="entry name" value="ABC transporter transmembrane region"/>
    <property type="match status" value="1"/>
</dbReference>
<dbReference type="Gene3D" id="3.40.50.300">
    <property type="entry name" value="P-loop containing nucleotide triphosphate hydrolases"/>
    <property type="match status" value="1"/>
</dbReference>
<dbReference type="PANTHER" id="PTHR24221">
    <property type="entry name" value="ATP-BINDING CASSETTE SUB-FAMILY B"/>
    <property type="match status" value="1"/>
</dbReference>
<keyword evidence="7 9" id="KW-1133">Transmembrane helix</keyword>
<evidence type="ECO:0000256" key="6">
    <source>
        <dbReference type="ARBA" id="ARBA00022840"/>
    </source>
</evidence>
<dbReference type="PROSITE" id="PS00211">
    <property type="entry name" value="ABC_TRANSPORTER_1"/>
    <property type="match status" value="1"/>
</dbReference>
<evidence type="ECO:0000256" key="3">
    <source>
        <dbReference type="ARBA" id="ARBA00022475"/>
    </source>
</evidence>
<feature type="transmembrane region" description="Helical" evidence="9">
    <location>
        <begin position="280"/>
        <end position="306"/>
    </location>
</feature>
<evidence type="ECO:0000256" key="5">
    <source>
        <dbReference type="ARBA" id="ARBA00022741"/>
    </source>
</evidence>
<feature type="transmembrane region" description="Helical" evidence="9">
    <location>
        <begin position="21"/>
        <end position="50"/>
    </location>
</feature>
<dbReference type="PROSITE" id="PS50893">
    <property type="entry name" value="ABC_TRANSPORTER_2"/>
    <property type="match status" value="1"/>
</dbReference>
<dbReference type="Proteomes" id="UP001596406">
    <property type="component" value="Unassembled WGS sequence"/>
</dbReference>
<evidence type="ECO:0000313" key="13">
    <source>
        <dbReference type="Proteomes" id="UP001596406"/>
    </source>
</evidence>
<dbReference type="InterPro" id="IPR039421">
    <property type="entry name" value="Type_1_exporter"/>
</dbReference>
<comment type="subcellular location">
    <subcellularLocation>
        <location evidence="1">Cell membrane</location>
        <topology evidence="1">Multi-pass membrane protein</topology>
    </subcellularLocation>
</comment>
<accession>A0ABD5U3Y4</accession>